<keyword evidence="2" id="KW-1185">Reference proteome</keyword>
<protein>
    <submittedName>
        <fullName evidence="1">Uncharacterized protein</fullName>
    </submittedName>
</protein>
<reference evidence="1 2" key="1">
    <citation type="journal article" date="2014" name="Genome Announc.">
        <title>Genome Sequence of Youngiibacter fragilis, the Type Strain of the Genus Youngiibacter.</title>
        <authorList>
            <person name="Wawrik C.B."/>
            <person name="Callaghan A.V."/>
            <person name="Stamps B.W."/>
            <person name="Wawrik B."/>
        </authorList>
    </citation>
    <scope>NUCLEOTIDE SEQUENCE [LARGE SCALE GENOMIC DNA]</scope>
    <source>
        <strain evidence="1 2">232.1</strain>
    </source>
</reference>
<name>V7I5I4_9CLOT</name>
<dbReference type="EMBL" id="AXUN02000101">
    <property type="protein sequence ID" value="ETA81510.1"/>
    <property type="molecule type" value="Genomic_DNA"/>
</dbReference>
<sequence>MEKTKMPTGDDMENNHLKFAIIIGMNNKTMIFRNDGQCILLFTFVADISKGYIELDKRY</sequence>
<organism evidence="1 2">
    <name type="scientific">Youngiibacter fragilis 232.1</name>
    <dbReference type="NCBI Taxonomy" id="994573"/>
    <lineage>
        <taxon>Bacteria</taxon>
        <taxon>Bacillati</taxon>
        <taxon>Bacillota</taxon>
        <taxon>Clostridia</taxon>
        <taxon>Eubacteriales</taxon>
        <taxon>Clostridiaceae</taxon>
        <taxon>Youngiibacter</taxon>
    </lineage>
</organism>
<evidence type="ECO:0000313" key="2">
    <source>
        <dbReference type="Proteomes" id="UP000017747"/>
    </source>
</evidence>
<accession>V7I5I4</accession>
<comment type="caution">
    <text evidence="1">The sequence shown here is derived from an EMBL/GenBank/DDBJ whole genome shotgun (WGS) entry which is preliminary data.</text>
</comment>
<dbReference type="STRING" id="994573.T472_0206165"/>
<evidence type="ECO:0000313" key="1">
    <source>
        <dbReference type="EMBL" id="ETA81510.1"/>
    </source>
</evidence>
<dbReference type="Proteomes" id="UP000017747">
    <property type="component" value="Unassembled WGS sequence"/>
</dbReference>
<proteinExistence type="predicted"/>
<gene>
    <name evidence="1" type="ORF">T472_0206165</name>
</gene>
<dbReference type="RefSeq" id="WP_023383276.1">
    <property type="nucleotide sequence ID" value="NZ_AXUN02000101.1"/>
</dbReference>
<dbReference type="AlphaFoldDB" id="V7I5I4"/>